<reference evidence="1" key="1">
    <citation type="journal article" date="2020" name="Nature">
        <title>Giant virus diversity and host interactions through global metagenomics.</title>
        <authorList>
            <person name="Schulz F."/>
            <person name="Roux S."/>
            <person name="Paez-Espino D."/>
            <person name="Jungbluth S."/>
            <person name="Walsh D.A."/>
            <person name="Denef V.J."/>
            <person name="McMahon K.D."/>
            <person name="Konstantinidis K.T."/>
            <person name="Eloe-Fadrosh E.A."/>
            <person name="Kyrpides N.C."/>
            <person name="Woyke T."/>
        </authorList>
    </citation>
    <scope>NUCLEOTIDE SEQUENCE</scope>
    <source>
        <strain evidence="1">GVMAG-S-1101164-72</strain>
    </source>
</reference>
<accession>A0A6C0ARC7</accession>
<dbReference type="EMBL" id="MN740760">
    <property type="protein sequence ID" value="QHS81825.1"/>
    <property type="molecule type" value="Genomic_DNA"/>
</dbReference>
<evidence type="ECO:0000313" key="1">
    <source>
        <dbReference type="EMBL" id="QHS81825.1"/>
    </source>
</evidence>
<proteinExistence type="predicted"/>
<dbReference type="AlphaFoldDB" id="A0A6C0ARC7"/>
<sequence length="159" mass="18051">MSVLINLTVGPLSTPYYIASYSPLLLCSDGISLDPEFVWNHFLHRYWQHGAGYTLSRHYNMKSRFLSDYTYGSSTSPITPTEFLKFCLVYCKRGQTITTHSLYEILTSWSSSQISALPSLMVRSPPSSVAIDIKLPIVYTGPYRPVPLEEPYHCIIDMV</sequence>
<organism evidence="1">
    <name type="scientific">viral metagenome</name>
    <dbReference type="NCBI Taxonomy" id="1070528"/>
    <lineage>
        <taxon>unclassified sequences</taxon>
        <taxon>metagenomes</taxon>
        <taxon>organismal metagenomes</taxon>
    </lineage>
</organism>
<protein>
    <submittedName>
        <fullName evidence="1">Uncharacterized protein</fullName>
    </submittedName>
</protein>
<name>A0A6C0ARC7_9ZZZZ</name>